<protein>
    <submittedName>
        <fullName evidence="1">Uncharacterized protein</fullName>
    </submittedName>
</protein>
<organism evidence="1 2">
    <name type="scientific">Callithrix jacchus</name>
    <name type="common">White-tufted-ear marmoset</name>
    <name type="synonym">Simia Jacchus</name>
    <dbReference type="NCBI Taxonomy" id="9483"/>
    <lineage>
        <taxon>Eukaryota</taxon>
        <taxon>Metazoa</taxon>
        <taxon>Chordata</taxon>
        <taxon>Craniata</taxon>
        <taxon>Vertebrata</taxon>
        <taxon>Euteleostomi</taxon>
        <taxon>Mammalia</taxon>
        <taxon>Eutheria</taxon>
        <taxon>Euarchontoglires</taxon>
        <taxon>Primates</taxon>
        <taxon>Haplorrhini</taxon>
        <taxon>Platyrrhini</taxon>
        <taxon>Cebidae</taxon>
        <taxon>Callitrichinae</taxon>
        <taxon>Callithrix</taxon>
        <taxon>Callithrix</taxon>
    </lineage>
</organism>
<dbReference type="PANTHER" id="PTHR12138:SF162">
    <property type="entry name" value="CHROMOSOME UNDETERMINED SCAFFOLD_275, WHOLE GENOME SHOTGUN SEQUENCE"/>
    <property type="match status" value="1"/>
</dbReference>
<name>A0A8I3WW27_CALJA</name>
<dbReference type="Ensembl" id="ENSCJAT00000145460.1">
    <property type="protein sequence ID" value="ENSCJAP00000082766.1"/>
    <property type="gene ID" value="ENSCJAG00000079266.1"/>
</dbReference>
<dbReference type="AlphaFoldDB" id="A0A8I3WW27"/>
<dbReference type="PANTHER" id="PTHR12138">
    <property type="entry name" value="PRIMATE-EXPANDED PROTEIN FAMILY"/>
    <property type="match status" value="1"/>
</dbReference>
<dbReference type="GeneTree" id="ENSGT01010000223043"/>
<accession>A0A8I3WW27</accession>
<evidence type="ECO:0000313" key="1">
    <source>
        <dbReference type="Ensembl" id="ENSCJAP00000082766.1"/>
    </source>
</evidence>
<proteinExistence type="predicted"/>
<reference evidence="1 2" key="1">
    <citation type="submission" date="2009-03" db="EMBL/GenBank/DDBJ databases">
        <authorList>
            <person name="Warren W."/>
            <person name="Ye L."/>
            <person name="Minx P."/>
            <person name="Worley K."/>
            <person name="Gibbs R."/>
            <person name="Wilson R.K."/>
        </authorList>
    </citation>
    <scope>NUCLEOTIDE SEQUENCE [LARGE SCALE GENOMIC DNA]</scope>
</reference>
<keyword evidence="2" id="KW-1185">Reference proteome</keyword>
<evidence type="ECO:0000313" key="2">
    <source>
        <dbReference type="Proteomes" id="UP000008225"/>
    </source>
</evidence>
<dbReference type="Proteomes" id="UP000008225">
    <property type="component" value="Chromosome 17"/>
</dbReference>
<sequence>MVTAQVTACFTDPHRWSLAFIARLEYSDAILPHCNLHLLGSNDFPASASQVAGTSDMCHHARLILYIFRERVSPCWSGWSQTPDLR</sequence>
<reference evidence="1" key="2">
    <citation type="submission" date="2025-08" db="UniProtKB">
        <authorList>
            <consortium name="Ensembl"/>
        </authorList>
    </citation>
    <scope>IDENTIFICATION</scope>
</reference>
<reference evidence="1" key="3">
    <citation type="submission" date="2025-09" db="UniProtKB">
        <authorList>
            <consortium name="Ensembl"/>
        </authorList>
    </citation>
    <scope>IDENTIFICATION</scope>
</reference>